<evidence type="ECO:0000313" key="13">
    <source>
        <dbReference type="Proteomes" id="UP000774326"/>
    </source>
</evidence>
<evidence type="ECO:0000256" key="8">
    <source>
        <dbReference type="SAM" id="Phobius"/>
    </source>
</evidence>
<evidence type="ECO:0000256" key="2">
    <source>
        <dbReference type="ARBA" id="ARBA00007779"/>
    </source>
</evidence>
<feature type="region of interest" description="Disordered" evidence="7">
    <location>
        <begin position="855"/>
        <end position="875"/>
    </location>
</feature>
<comment type="caution">
    <text evidence="12">The sequence shown here is derived from an EMBL/GenBank/DDBJ whole genome shotgun (WGS) entry which is preliminary data.</text>
</comment>
<feature type="transmembrane region" description="Helical" evidence="8">
    <location>
        <begin position="638"/>
        <end position="661"/>
    </location>
</feature>
<feature type="transmembrane region" description="Helical" evidence="8">
    <location>
        <begin position="134"/>
        <end position="161"/>
    </location>
</feature>
<feature type="region of interest" description="Disordered" evidence="7">
    <location>
        <begin position="323"/>
        <end position="401"/>
    </location>
</feature>
<feature type="transmembrane region" description="Helical" evidence="8">
    <location>
        <begin position="589"/>
        <end position="609"/>
    </location>
</feature>
<proteinExistence type="inferred from homology"/>
<feature type="transmembrane region" description="Helical" evidence="8">
    <location>
        <begin position="743"/>
        <end position="766"/>
    </location>
</feature>
<gene>
    <name evidence="12" type="ORF">WICPIJ_009248</name>
</gene>
<evidence type="ECO:0008006" key="14">
    <source>
        <dbReference type="Google" id="ProtNLM"/>
    </source>
</evidence>
<dbReference type="InterPro" id="IPR045122">
    <property type="entry name" value="Csc1-like"/>
</dbReference>
<dbReference type="GO" id="GO:0005886">
    <property type="term" value="C:plasma membrane"/>
    <property type="evidence" value="ECO:0007669"/>
    <property type="project" value="TreeGrafter"/>
</dbReference>
<dbReference type="Pfam" id="PF13967">
    <property type="entry name" value="RSN1_TM"/>
    <property type="match status" value="1"/>
</dbReference>
<dbReference type="AlphaFoldDB" id="A0A9P8PQN3"/>
<dbReference type="Pfam" id="PF02714">
    <property type="entry name" value="RSN1_7TM"/>
    <property type="match status" value="1"/>
</dbReference>
<feature type="transmembrane region" description="Helical" evidence="8">
    <location>
        <begin position="544"/>
        <end position="568"/>
    </location>
</feature>
<evidence type="ECO:0000256" key="5">
    <source>
        <dbReference type="ARBA" id="ARBA00022989"/>
    </source>
</evidence>
<dbReference type="PANTHER" id="PTHR13018">
    <property type="entry name" value="PROBABLE MEMBRANE PROTEIN DUF221-RELATED"/>
    <property type="match status" value="1"/>
</dbReference>
<keyword evidence="13" id="KW-1185">Reference proteome</keyword>
<dbReference type="InterPro" id="IPR032880">
    <property type="entry name" value="CSC1/OSCA1-like_N"/>
</dbReference>
<dbReference type="InterPro" id="IPR003864">
    <property type="entry name" value="CSC1/OSCA1-like_7TM"/>
</dbReference>
<reference evidence="12" key="1">
    <citation type="journal article" date="2021" name="Open Biol.">
        <title>Shared evolutionary footprints suggest mitochondrial oxidative damage underlies multiple complex I losses in fungi.</title>
        <authorList>
            <person name="Schikora-Tamarit M.A."/>
            <person name="Marcet-Houben M."/>
            <person name="Nosek J."/>
            <person name="Gabaldon T."/>
        </authorList>
    </citation>
    <scope>NUCLEOTIDE SEQUENCE</scope>
    <source>
        <strain evidence="12">CBS2887</strain>
    </source>
</reference>
<comment type="similarity">
    <text evidence="2">Belongs to the CSC1 (TC 1.A.17) family.</text>
</comment>
<protein>
    <recommendedName>
        <fullName evidence="14">DUF221-domain-containing protein</fullName>
    </recommendedName>
</protein>
<keyword evidence="3" id="KW-0813">Transport</keyword>
<feature type="transmembrane region" description="Helical" evidence="8">
    <location>
        <begin position="33"/>
        <end position="56"/>
    </location>
</feature>
<evidence type="ECO:0000256" key="4">
    <source>
        <dbReference type="ARBA" id="ARBA00022692"/>
    </source>
</evidence>
<dbReference type="OrthoDB" id="1689567at2759"/>
<dbReference type="EMBL" id="JAEUBG010005348">
    <property type="protein sequence ID" value="KAH3675795.1"/>
    <property type="molecule type" value="Genomic_DNA"/>
</dbReference>
<evidence type="ECO:0000313" key="12">
    <source>
        <dbReference type="EMBL" id="KAH3675795.1"/>
    </source>
</evidence>
<feature type="region of interest" description="Disordered" evidence="7">
    <location>
        <begin position="1"/>
        <end position="25"/>
    </location>
</feature>
<evidence type="ECO:0000256" key="7">
    <source>
        <dbReference type="SAM" id="MobiDB-lite"/>
    </source>
</evidence>
<feature type="transmembrane region" description="Helical" evidence="8">
    <location>
        <begin position="705"/>
        <end position="722"/>
    </location>
</feature>
<evidence type="ECO:0000259" key="10">
    <source>
        <dbReference type="Pfam" id="PF13967"/>
    </source>
</evidence>
<evidence type="ECO:0000256" key="1">
    <source>
        <dbReference type="ARBA" id="ARBA00004141"/>
    </source>
</evidence>
<feature type="transmembrane region" description="Helical" evidence="8">
    <location>
        <begin position="492"/>
        <end position="510"/>
    </location>
</feature>
<dbReference type="InterPro" id="IPR027815">
    <property type="entry name" value="CSC1/OSCA1-like_cyt"/>
</dbReference>
<keyword evidence="4 8" id="KW-0812">Transmembrane</keyword>
<feature type="compositionally biased region" description="Acidic residues" evidence="7">
    <location>
        <begin position="327"/>
        <end position="349"/>
    </location>
</feature>
<evidence type="ECO:0000259" key="9">
    <source>
        <dbReference type="Pfam" id="PF02714"/>
    </source>
</evidence>
<evidence type="ECO:0000256" key="6">
    <source>
        <dbReference type="ARBA" id="ARBA00023136"/>
    </source>
</evidence>
<feature type="domain" description="CSC1/OSCA1-like 7TM region" evidence="9">
    <location>
        <begin position="495"/>
        <end position="762"/>
    </location>
</feature>
<dbReference type="GO" id="GO:0005227">
    <property type="term" value="F:calcium-activated cation channel activity"/>
    <property type="evidence" value="ECO:0007669"/>
    <property type="project" value="InterPro"/>
</dbReference>
<dbReference type="Proteomes" id="UP000774326">
    <property type="component" value="Unassembled WGS sequence"/>
</dbReference>
<feature type="compositionally biased region" description="Low complexity" evidence="7">
    <location>
        <begin position="1"/>
        <end position="21"/>
    </location>
</feature>
<dbReference type="Pfam" id="PF14703">
    <property type="entry name" value="PHM7_cyt"/>
    <property type="match status" value="1"/>
</dbReference>
<feature type="transmembrane region" description="Helical" evidence="8">
    <location>
        <begin position="681"/>
        <end position="699"/>
    </location>
</feature>
<keyword evidence="6 8" id="KW-0472">Membrane</keyword>
<reference evidence="12" key="2">
    <citation type="submission" date="2021-01" db="EMBL/GenBank/DDBJ databases">
        <authorList>
            <person name="Schikora-Tamarit M.A."/>
        </authorList>
    </citation>
    <scope>NUCLEOTIDE SEQUENCE</scope>
    <source>
        <strain evidence="12">CBS2887</strain>
    </source>
</reference>
<keyword evidence="5 8" id="KW-1133">Transmembrane helix</keyword>
<feature type="domain" description="CSC1/OSCA1-like N-terminal transmembrane" evidence="10">
    <location>
        <begin position="36"/>
        <end position="195"/>
    </location>
</feature>
<evidence type="ECO:0000259" key="11">
    <source>
        <dbReference type="Pfam" id="PF14703"/>
    </source>
</evidence>
<sequence length="931" mass="104270">MRPNTSSSTPLPTPTVSSEPPVLLPTPPHPKPALALTQVIVAALIGLISLIAFTILRRSMSRLYGGGKGRIKKRPTQKQQNQTTTKNKKKDRTIASETTASSLPSIPNGLFSWIGPTLRISEDQVISEAGMDSFIILSFFKMCLMTVVGFVGLYVLILTPIKSHFEQQQPGEESVIDDKVVILSCFVGVTYLFTFLTLHWMNRTTNKIIKTRQQQSIAELSEEKPIVSRTVMISGIPPELREAKVLTEMLESMLGEGTVSHVAVCREWKRLNILWDQRQAVIRRLEKLWTKYLGGQKRNRQNIDDIRSYFGTRVSEDIAIGQRYRDEEEELSQEENIDGAMEDGDEEPDSGLLPSYSGSLIENPVFGDSTSNPMDTDTTTGTAAQVHRDTSPPKPRPTIKTGPLGLFGTPVDAISHYSTHLQILNRSIAEARTHHYPTTSTAFATFKSEITAQICAQTVLDSHGECLRVKMAPVIRDVNWSNIVLSRNERRWSGYFIGVVIFIVSVGLVYPVSYTAGLLNIATIKKHFPAIGSYLEHHEWVRGLVTVLLPTYLFTLMNVVIPYAYDWLCSKQRFVSREEQTVSAVRMNFFYLFVNLFLVFTVVGVRGNYRDFIQDGTKLATQLSLSLNSLSLFYTDLVILQGIGLFPFKLLILGSLMQFTYHRHTSFTARDLSKLYISPKFVISQHLPQPMLIFIITLIYSAQSLAILLASVIYFSFGYVVYKYQLCYCYATLESTQGKLWALIYRRVIFGLLLTHFVMIGTVVGVDSNTKGYSAMLGLVVLAGVTISWWLVTFEKKQRQLCSVVALRGLAEGRFGQRESVESSSAVNGGVTAGSSSYYQQDLLEDWGSMLPLFNSNPRRSPTPDNTNNKNVNATPSESYAYPYLTVPLDGPWIQLEKQQKRSTGRNGNIIVVMVNEAGDGINRKFLSDVI</sequence>
<feature type="transmembrane region" description="Helical" evidence="8">
    <location>
        <begin position="181"/>
        <end position="201"/>
    </location>
</feature>
<accession>A0A9P8PQN3</accession>
<feature type="region of interest" description="Disordered" evidence="7">
    <location>
        <begin position="66"/>
        <end position="101"/>
    </location>
</feature>
<organism evidence="12 13">
    <name type="scientific">Wickerhamomyces pijperi</name>
    <name type="common">Yeast</name>
    <name type="synonym">Pichia pijperi</name>
    <dbReference type="NCBI Taxonomy" id="599730"/>
    <lineage>
        <taxon>Eukaryota</taxon>
        <taxon>Fungi</taxon>
        <taxon>Dikarya</taxon>
        <taxon>Ascomycota</taxon>
        <taxon>Saccharomycotina</taxon>
        <taxon>Saccharomycetes</taxon>
        <taxon>Phaffomycetales</taxon>
        <taxon>Wickerhamomycetaceae</taxon>
        <taxon>Wickerhamomyces</taxon>
    </lineage>
</organism>
<evidence type="ECO:0000256" key="3">
    <source>
        <dbReference type="ARBA" id="ARBA00022448"/>
    </source>
</evidence>
<feature type="domain" description="CSC1/OSCA1-like cytosolic" evidence="11">
    <location>
        <begin position="228"/>
        <end position="482"/>
    </location>
</feature>
<feature type="compositionally biased region" description="Polar residues" evidence="7">
    <location>
        <begin position="368"/>
        <end position="383"/>
    </location>
</feature>
<comment type="subcellular location">
    <subcellularLocation>
        <location evidence="1">Membrane</location>
        <topology evidence="1">Multi-pass membrane protein</topology>
    </subcellularLocation>
</comment>
<feature type="transmembrane region" description="Helical" evidence="8">
    <location>
        <begin position="772"/>
        <end position="792"/>
    </location>
</feature>
<name>A0A9P8PQN3_WICPI</name>
<dbReference type="PANTHER" id="PTHR13018:SF5">
    <property type="entry name" value="RE44586P"/>
    <property type="match status" value="1"/>
</dbReference>